<dbReference type="Gene3D" id="1.10.3720.10">
    <property type="entry name" value="MetI-like"/>
    <property type="match status" value="1"/>
</dbReference>
<evidence type="ECO:0000256" key="7">
    <source>
        <dbReference type="SAM" id="Phobius"/>
    </source>
</evidence>
<sequence>MGAKGNPQTIKQVGKGLRKGILTKKNRTLAQKRAKAGYLFVLPFIIGGVSFTCIPLIRSFIFSLSKLSITATGYDLHYVGFKNYVDVLTVDAYFRVQLFNSVKEMLFNLPLILIFSFFAASLLNQKFKGRTLARAFFFLPVILASGAILTSDTSSIIMQQITGSGQSAAEASDSMFTSNAIYMFLYNSGVSEAYTQYIVSAIDRIYDIVLFSGVQILVFLAGLQSISPDYYEASMIEGATKWENFWKITFPMVSPMILVNTIYTIIDSFVSEQNELIERINTVMYTNFKFGFGSAMAWVYFIVVFIILAIVTRVISKRVFYYD</sequence>
<evidence type="ECO:0000256" key="6">
    <source>
        <dbReference type="ARBA" id="ARBA00023136"/>
    </source>
</evidence>
<feature type="domain" description="ABC transmembrane type-1" evidence="8">
    <location>
        <begin position="98"/>
        <end position="311"/>
    </location>
</feature>
<evidence type="ECO:0000313" key="9">
    <source>
        <dbReference type="EMBL" id="QUI22297.1"/>
    </source>
</evidence>
<evidence type="ECO:0000256" key="1">
    <source>
        <dbReference type="ARBA" id="ARBA00004651"/>
    </source>
</evidence>
<keyword evidence="5 7" id="KW-1133">Transmembrane helix</keyword>
<feature type="transmembrane region" description="Helical" evidence="7">
    <location>
        <begin position="36"/>
        <end position="57"/>
    </location>
</feature>
<dbReference type="Proteomes" id="UP000683246">
    <property type="component" value="Chromosome"/>
</dbReference>
<dbReference type="AlphaFoldDB" id="A0A8J8MIY2"/>
<dbReference type="PANTHER" id="PTHR43227:SF3">
    <property type="entry name" value="BINDING-PROTEIN-DEPENDENT TRANSPORT SYSTEMS INNER MEMBRANE COMPONENT"/>
    <property type="match status" value="1"/>
</dbReference>
<name>A0A8J8MIY2_9FIRM</name>
<evidence type="ECO:0000256" key="3">
    <source>
        <dbReference type="ARBA" id="ARBA00022475"/>
    </source>
</evidence>
<organism evidence="9 10">
    <name type="scientific">Vallitalea pronyensis</name>
    <dbReference type="NCBI Taxonomy" id="1348613"/>
    <lineage>
        <taxon>Bacteria</taxon>
        <taxon>Bacillati</taxon>
        <taxon>Bacillota</taxon>
        <taxon>Clostridia</taxon>
        <taxon>Lachnospirales</taxon>
        <taxon>Vallitaleaceae</taxon>
        <taxon>Vallitalea</taxon>
    </lineage>
</organism>
<dbReference type="CDD" id="cd06261">
    <property type="entry name" value="TM_PBP2"/>
    <property type="match status" value="1"/>
</dbReference>
<feature type="transmembrane region" description="Helical" evidence="7">
    <location>
        <begin position="131"/>
        <end position="149"/>
    </location>
</feature>
<feature type="transmembrane region" description="Helical" evidence="7">
    <location>
        <begin position="244"/>
        <end position="266"/>
    </location>
</feature>
<dbReference type="KEGG" id="vpy:HZI73_08295"/>
<keyword evidence="2" id="KW-0813">Transport</keyword>
<feature type="transmembrane region" description="Helical" evidence="7">
    <location>
        <begin position="205"/>
        <end position="223"/>
    </location>
</feature>
<dbReference type="InterPro" id="IPR050809">
    <property type="entry name" value="UgpAE/MalFG_permease"/>
</dbReference>
<feature type="transmembrane region" description="Helical" evidence="7">
    <location>
        <begin position="295"/>
        <end position="315"/>
    </location>
</feature>
<keyword evidence="10" id="KW-1185">Reference proteome</keyword>
<dbReference type="EMBL" id="CP058649">
    <property type="protein sequence ID" value="QUI22297.1"/>
    <property type="molecule type" value="Genomic_DNA"/>
</dbReference>
<evidence type="ECO:0000256" key="4">
    <source>
        <dbReference type="ARBA" id="ARBA00022692"/>
    </source>
</evidence>
<dbReference type="SUPFAM" id="SSF161098">
    <property type="entry name" value="MetI-like"/>
    <property type="match status" value="1"/>
</dbReference>
<dbReference type="PANTHER" id="PTHR43227">
    <property type="entry name" value="BLL4140 PROTEIN"/>
    <property type="match status" value="1"/>
</dbReference>
<evidence type="ECO:0000256" key="2">
    <source>
        <dbReference type="ARBA" id="ARBA00022448"/>
    </source>
</evidence>
<comment type="subcellular location">
    <subcellularLocation>
        <location evidence="1">Cell membrane</location>
        <topology evidence="1">Multi-pass membrane protein</topology>
    </subcellularLocation>
</comment>
<dbReference type="InterPro" id="IPR035906">
    <property type="entry name" value="MetI-like_sf"/>
</dbReference>
<dbReference type="InterPro" id="IPR000515">
    <property type="entry name" value="MetI-like"/>
</dbReference>
<evidence type="ECO:0000313" key="10">
    <source>
        <dbReference type="Proteomes" id="UP000683246"/>
    </source>
</evidence>
<proteinExistence type="predicted"/>
<reference evidence="9" key="1">
    <citation type="submission" date="2020-07" db="EMBL/GenBank/DDBJ databases">
        <title>Vallitalea pronyensis genome.</title>
        <authorList>
            <person name="Postec A."/>
        </authorList>
    </citation>
    <scope>NUCLEOTIDE SEQUENCE</scope>
    <source>
        <strain evidence="9">FatNI3</strain>
    </source>
</reference>
<dbReference type="PROSITE" id="PS50928">
    <property type="entry name" value="ABC_TM1"/>
    <property type="match status" value="1"/>
</dbReference>
<keyword evidence="3" id="KW-1003">Cell membrane</keyword>
<feature type="transmembrane region" description="Helical" evidence="7">
    <location>
        <begin position="105"/>
        <end position="124"/>
    </location>
</feature>
<dbReference type="GO" id="GO:0005886">
    <property type="term" value="C:plasma membrane"/>
    <property type="evidence" value="ECO:0007669"/>
    <property type="project" value="UniProtKB-SubCell"/>
</dbReference>
<protein>
    <submittedName>
        <fullName evidence="9">Sugar ABC transporter permease</fullName>
    </submittedName>
</protein>
<keyword evidence="6 7" id="KW-0472">Membrane</keyword>
<keyword evidence="4 7" id="KW-0812">Transmembrane</keyword>
<gene>
    <name evidence="9" type="ORF">HZI73_08295</name>
</gene>
<dbReference type="GO" id="GO:0055085">
    <property type="term" value="P:transmembrane transport"/>
    <property type="evidence" value="ECO:0007669"/>
    <property type="project" value="InterPro"/>
</dbReference>
<evidence type="ECO:0000259" key="8">
    <source>
        <dbReference type="PROSITE" id="PS50928"/>
    </source>
</evidence>
<dbReference type="RefSeq" id="WP_212697781.1">
    <property type="nucleotide sequence ID" value="NZ_CP058649.1"/>
</dbReference>
<evidence type="ECO:0000256" key="5">
    <source>
        <dbReference type="ARBA" id="ARBA00022989"/>
    </source>
</evidence>
<accession>A0A8J8MIY2</accession>